<dbReference type="Proteomes" id="UP000190626">
    <property type="component" value="Unassembled WGS sequence"/>
</dbReference>
<dbReference type="RefSeq" id="WP_079414814.1">
    <property type="nucleotide sequence ID" value="NZ_MBTG01000020.1"/>
</dbReference>
<comment type="similarity">
    <text evidence="2">Belongs to the bacterial solute-binding protein 5 family.</text>
</comment>
<evidence type="ECO:0000256" key="1">
    <source>
        <dbReference type="ARBA" id="ARBA00004193"/>
    </source>
</evidence>
<evidence type="ECO:0000313" key="6">
    <source>
        <dbReference type="EMBL" id="OPH54809.1"/>
    </source>
</evidence>
<reference evidence="7" key="1">
    <citation type="submission" date="2016-07" db="EMBL/GenBank/DDBJ databases">
        <authorList>
            <person name="Florea S."/>
            <person name="Webb J.S."/>
            <person name="Jaromczyk J."/>
            <person name="Schardl C.L."/>
        </authorList>
    </citation>
    <scope>NUCLEOTIDE SEQUENCE [LARGE SCALE GENOMIC DNA]</scope>
    <source>
        <strain evidence="7">CY1</strain>
    </source>
</reference>
<dbReference type="InterPro" id="IPR030678">
    <property type="entry name" value="Peptide/Ni-bd"/>
</dbReference>
<dbReference type="GO" id="GO:0020037">
    <property type="term" value="F:heme binding"/>
    <property type="evidence" value="ECO:0007669"/>
    <property type="project" value="InterPro"/>
</dbReference>
<dbReference type="Pfam" id="PF00496">
    <property type="entry name" value="SBP_bac_5"/>
    <property type="match status" value="1"/>
</dbReference>
<dbReference type="OrthoDB" id="9796817at2"/>
<evidence type="ECO:0000256" key="4">
    <source>
        <dbReference type="SAM" id="SignalP"/>
    </source>
</evidence>
<dbReference type="GO" id="GO:0030288">
    <property type="term" value="C:outer membrane-bounded periplasmic space"/>
    <property type="evidence" value="ECO:0007669"/>
    <property type="project" value="TreeGrafter"/>
</dbReference>
<dbReference type="Gene3D" id="3.40.190.10">
    <property type="entry name" value="Periplasmic binding protein-like II"/>
    <property type="match status" value="1"/>
</dbReference>
<dbReference type="InterPro" id="IPR000914">
    <property type="entry name" value="SBP_5_dom"/>
</dbReference>
<dbReference type="InterPro" id="IPR039424">
    <property type="entry name" value="SBP_5"/>
</dbReference>
<dbReference type="STRING" id="1469647.BC351_30655"/>
<keyword evidence="7" id="KW-1185">Reference proteome</keyword>
<evidence type="ECO:0000256" key="2">
    <source>
        <dbReference type="ARBA" id="ARBA00005695"/>
    </source>
</evidence>
<evidence type="ECO:0000259" key="5">
    <source>
        <dbReference type="Pfam" id="PF00496"/>
    </source>
</evidence>
<keyword evidence="3 4" id="KW-0732">Signal</keyword>
<feature type="domain" description="Solute-binding protein family 5" evidence="5">
    <location>
        <begin position="85"/>
        <end position="451"/>
    </location>
</feature>
<dbReference type="EMBL" id="MBTG01000020">
    <property type="protein sequence ID" value="OPH54809.1"/>
    <property type="molecule type" value="Genomic_DNA"/>
</dbReference>
<dbReference type="PANTHER" id="PTHR30290:SF37">
    <property type="entry name" value="NICKEL-BINDING PERIPLASMIC PROTEIN"/>
    <property type="match status" value="1"/>
</dbReference>
<dbReference type="PROSITE" id="PS01040">
    <property type="entry name" value="SBP_BACTERIAL_5"/>
    <property type="match status" value="1"/>
</dbReference>
<dbReference type="AlphaFoldDB" id="A0A1V4HGC7"/>
<dbReference type="PROSITE" id="PS51257">
    <property type="entry name" value="PROKAR_LIPOPROTEIN"/>
    <property type="match status" value="1"/>
</dbReference>
<feature type="chain" id="PRO_5039476225" evidence="4">
    <location>
        <begin position="33"/>
        <end position="538"/>
    </location>
</feature>
<dbReference type="GO" id="GO:1904680">
    <property type="term" value="F:peptide transmembrane transporter activity"/>
    <property type="evidence" value="ECO:0007669"/>
    <property type="project" value="TreeGrafter"/>
</dbReference>
<dbReference type="GO" id="GO:0043190">
    <property type="term" value="C:ATP-binding cassette (ABC) transporter complex"/>
    <property type="evidence" value="ECO:0007669"/>
    <property type="project" value="InterPro"/>
</dbReference>
<sequence>MISKKSTRFIPKIAVLLALLITVLGCANPKPAANDSTAPTQKPKEITVSWMRDLGPSNPHAYYPNQLFSQSMIYEPLVSYNEGGELKPYLAESWNISTDGKEYTFKLRKNIKFSDGSSFNAAIVKRNFDAILKNKSTHSWLGIAKVLEKTEIVDEQTIKLTLSEPYYPTLQDLATVRPFRFLGEAGFPEGDDTLKGLKAPIGTGPWMITEYKQDQYTVFTRNPNYWGEQPKVDKVTVKIIPDSETRVLAFEKGELDMIFGEGAISLDAYKQLQSTGKYGTALSDPVGTRNMLLNSSNEKLADQRVRLALQHGLNKQSIVDGITGGVEQKAYSILSNNYPYVDLKVNPIDYSTAKAMAYLDEAGWKLAPGQTIREKDGKKLELELVYDKTDPIQKVMGEAVQAAWGEIGVKLNIAGVELTTATKLLREGKFDVRFWFNSGVPYDPHTLINAVKEPSFGVAEAHSRIPMKQELDQKIQTVLASTNEVERKKLYTEILTTLHEQSVIVPISYIKQTVVYNKSLSNVTFPASRWDHPFNGIK</sequence>
<dbReference type="SUPFAM" id="SSF53850">
    <property type="entry name" value="Periplasmic binding protein-like II"/>
    <property type="match status" value="1"/>
</dbReference>
<protein>
    <submittedName>
        <fullName evidence="6">Nickel ABC transporter, nickel/metallophore periplasmic binding protein</fullName>
    </submittedName>
</protein>
<dbReference type="GO" id="GO:0015833">
    <property type="term" value="P:peptide transport"/>
    <property type="evidence" value="ECO:0007669"/>
    <property type="project" value="TreeGrafter"/>
</dbReference>
<organism evidence="6 7">
    <name type="scientific">Paenibacillus ferrarius</name>
    <dbReference type="NCBI Taxonomy" id="1469647"/>
    <lineage>
        <taxon>Bacteria</taxon>
        <taxon>Bacillati</taxon>
        <taxon>Bacillota</taxon>
        <taxon>Bacilli</taxon>
        <taxon>Bacillales</taxon>
        <taxon>Paenibacillaceae</taxon>
        <taxon>Paenibacillus</taxon>
    </lineage>
</organism>
<name>A0A1V4HGC7_9BACL</name>
<accession>A0A1V4HGC7</accession>
<gene>
    <name evidence="6" type="ORF">BC351_30655</name>
</gene>
<dbReference type="CDD" id="cd08489">
    <property type="entry name" value="PBP2_NikA"/>
    <property type="match status" value="1"/>
</dbReference>
<dbReference type="GO" id="GO:0016151">
    <property type="term" value="F:nickel cation binding"/>
    <property type="evidence" value="ECO:0007669"/>
    <property type="project" value="InterPro"/>
</dbReference>
<comment type="caution">
    <text evidence="6">The sequence shown here is derived from an EMBL/GenBank/DDBJ whole genome shotgun (WGS) entry which is preliminary data.</text>
</comment>
<evidence type="ECO:0000313" key="7">
    <source>
        <dbReference type="Proteomes" id="UP000190626"/>
    </source>
</evidence>
<dbReference type="PANTHER" id="PTHR30290">
    <property type="entry name" value="PERIPLASMIC BINDING COMPONENT OF ABC TRANSPORTER"/>
    <property type="match status" value="1"/>
</dbReference>
<proteinExistence type="inferred from homology"/>
<dbReference type="PIRSF" id="PIRSF002741">
    <property type="entry name" value="MppA"/>
    <property type="match status" value="1"/>
</dbReference>
<feature type="signal peptide" evidence="4">
    <location>
        <begin position="1"/>
        <end position="32"/>
    </location>
</feature>
<dbReference type="Gene3D" id="3.10.105.10">
    <property type="entry name" value="Dipeptide-binding Protein, Domain 3"/>
    <property type="match status" value="1"/>
</dbReference>
<dbReference type="InterPro" id="IPR023765">
    <property type="entry name" value="SBP_5_CS"/>
</dbReference>
<dbReference type="InterPro" id="IPR011980">
    <property type="entry name" value="CntA-like"/>
</dbReference>
<dbReference type="GO" id="GO:0015675">
    <property type="term" value="P:nickel cation transport"/>
    <property type="evidence" value="ECO:0007669"/>
    <property type="project" value="InterPro"/>
</dbReference>
<dbReference type="NCBIfam" id="TIGR02294">
    <property type="entry name" value="nickel_nikA"/>
    <property type="match status" value="1"/>
</dbReference>
<comment type="subcellular location">
    <subcellularLocation>
        <location evidence="1">Cell membrane</location>
        <topology evidence="1">Lipid-anchor</topology>
    </subcellularLocation>
</comment>
<evidence type="ECO:0000256" key="3">
    <source>
        <dbReference type="ARBA" id="ARBA00022729"/>
    </source>
</evidence>